<protein>
    <submittedName>
        <fullName evidence="2">Uncharacterized protein</fullName>
    </submittedName>
</protein>
<gene>
    <name evidence="2" type="ORF">WICPIJ_005388</name>
</gene>
<dbReference type="OrthoDB" id="10251809at2759"/>
<reference evidence="2" key="2">
    <citation type="submission" date="2021-01" db="EMBL/GenBank/DDBJ databases">
        <authorList>
            <person name="Schikora-Tamarit M.A."/>
        </authorList>
    </citation>
    <scope>NUCLEOTIDE SEQUENCE</scope>
    <source>
        <strain evidence="2">CBS2887</strain>
    </source>
</reference>
<dbReference type="PANTHER" id="PTHR23244:SF471">
    <property type="entry name" value="GUANINE NUCLEOTIDE-BINDING PROTEIN SUBUNIT BETA 1-RELATED"/>
    <property type="match status" value="1"/>
</dbReference>
<sequence>MPYPQLGATYKPTIPSNTNGYYTAQDIPDIQENQITYDEHKDREISAALVHYYESLINGTQYEGFDEYRSLLWDLDRITMESDQDVLRIKTPVGHYLRSHIHWTPQLNTERIIDEFNNPIKTEKKASYQPLPRQPPPSEKPSTDQFTSYIHLSKNVGSKPLPALYYHASCTSNETIFLFGGLTTIYQNYTPESLRDIARFKVNPVALPTPISNNIINSPCVIPNDQFYTISSQTNVTRKFTPRGDVPPPLLCMTASLLTERYVFCYGGFELVKKVSRDGDNFNIVNSVRLNNHAWVFDAQSLAFKKHSLLAHPNPYALTPLTIPRFGHTSNSVNISKYTSISSSSSSNTGTGSSTTTSKNSSKSNEDIATVFITGGYKLKEGTDSCPEFEEIQDLWRVEVLVTYRGKNGFFEFSEQAIATPIAMFGNSKNENEIPKGRAFHVAQIFDAKTNLDNVKNHIFNRAAQNEPRVGMMRPMTTSSTTLTSNSSNTSAATSASNSNIGNTTGLKNKHVTNLKLIIHGGVNNSELLGDVWWFDFDVERWFSLNTFYNQFDPQTFQFQNALFPCQVRKCGHGSFLIDRYLCLIMGAIPTNYTLDERLTKEEPPIKDISDLFIDFKDLQPSSNEGSNQDRHYHRIFILDLSLQTWTLYKCFHKYAPLHSGAQSHVSYTGMIGANAAMANARVYITGGEFITNLRFANLDKREKKREVMANLVQVMDFAGAGLSNLEMIKGIRHGH</sequence>
<dbReference type="InterPro" id="IPR011043">
    <property type="entry name" value="Gal_Oxase/kelch_b-propeller"/>
</dbReference>
<keyword evidence="3" id="KW-1185">Reference proteome</keyword>
<dbReference type="EMBL" id="JAEUBG010003027">
    <property type="protein sequence ID" value="KAH3683643.1"/>
    <property type="molecule type" value="Genomic_DNA"/>
</dbReference>
<reference evidence="2" key="1">
    <citation type="journal article" date="2021" name="Open Biol.">
        <title>Shared evolutionary footprints suggest mitochondrial oxidative damage underlies multiple complex I losses in fungi.</title>
        <authorList>
            <person name="Schikora-Tamarit M.A."/>
            <person name="Marcet-Houben M."/>
            <person name="Nosek J."/>
            <person name="Gabaldon T."/>
        </authorList>
    </citation>
    <scope>NUCLEOTIDE SEQUENCE</scope>
    <source>
        <strain evidence="2">CBS2887</strain>
    </source>
</reference>
<proteinExistence type="predicted"/>
<comment type="caution">
    <text evidence="2">The sequence shown here is derived from an EMBL/GenBank/DDBJ whole genome shotgun (WGS) entry which is preliminary data.</text>
</comment>
<dbReference type="AlphaFoldDB" id="A0A9P8TL62"/>
<dbReference type="Proteomes" id="UP000774326">
    <property type="component" value="Unassembled WGS sequence"/>
</dbReference>
<feature type="region of interest" description="Disordered" evidence="1">
    <location>
        <begin position="340"/>
        <end position="362"/>
    </location>
</feature>
<evidence type="ECO:0000313" key="2">
    <source>
        <dbReference type="EMBL" id="KAH3683643.1"/>
    </source>
</evidence>
<feature type="region of interest" description="Disordered" evidence="1">
    <location>
        <begin position="124"/>
        <end position="144"/>
    </location>
</feature>
<feature type="region of interest" description="Disordered" evidence="1">
    <location>
        <begin position="478"/>
        <end position="503"/>
    </location>
</feature>
<dbReference type="PANTHER" id="PTHR23244">
    <property type="entry name" value="KELCH REPEAT DOMAIN"/>
    <property type="match status" value="1"/>
</dbReference>
<name>A0A9P8TL62_WICPI</name>
<organism evidence="2 3">
    <name type="scientific">Wickerhamomyces pijperi</name>
    <name type="common">Yeast</name>
    <name type="synonym">Pichia pijperi</name>
    <dbReference type="NCBI Taxonomy" id="599730"/>
    <lineage>
        <taxon>Eukaryota</taxon>
        <taxon>Fungi</taxon>
        <taxon>Dikarya</taxon>
        <taxon>Ascomycota</taxon>
        <taxon>Saccharomycotina</taxon>
        <taxon>Saccharomycetes</taxon>
        <taxon>Phaffomycetales</taxon>
        <taxon>Wickerhamomycetaceae</taxon>
        <taxon>Wickerhamomyces</taxon>
    </lineage>
</organism>
<accession>A0A9P8TL62</accession>
<dbReference type="InterPro" id="IPR015915">
    <property type="entry name" value="Kelch-typ_b-propeller"/>
</dbReference>
<evidence type="ECO:0000313" key="3">
    <source>
        <dbReference type="Proteomes" id="UP000774326"/>
    </source>
</evidence>
<dbReference type="SUPFAM" id="SSF50965">
    <property type="entry name" value="Galactose oxidase, central domain"/>
    <property type="match status" value="1"/>
</dbReference>
<dbReference type="SUPFAM" id="SSF117281">
    <property type="entry name" value="Kelch motif"/>
    <property type="match status" value="1"/>
</dbReference>
<evidence type="ECO:0000256" key="1">
    <source>
        <dbReference type="SAM" id="MobiDB-lite"/>
    </source>
</evidence>
<dbReference type="Gene3D" id="2.120.10.80">
    <property type="entry name" value="Kelch-type beta propeller"/>
    <property type="match status" value="2"/>
</dbReference>